<dbReference type="Pfam" id="PF26639">
    <property type="entry name" value="Het-6_barrel"/>
    <property type="match status" value="1"/>
</dbReference>
<dbReference type="OrthoDB" id="5386682at2759"/>
<dbReference type="PANTHER" id="PTHR24148">
    <property type="entry name" value="ANKYRIN REPEAT DOMAIN-CONTAINING PROTEIN 39 HOMOLOG-RELATED"/>
    <property type="match status" value="1"/>
</dbReference>
<organism evidence="2 3">
    <name type="scientific">Venturia effusa</name>
    <dbReference type="NCBI Taxonomy" id="50376"/>
    <lineage>
        <taxon>Eukaryota</taxon>
        <taxon>Fungi</taxon>
        <taxon>Dikarya</taxon>
        <taxon>Ascomycota</taxon>
        <taxon>Pezizomycotina</taxon>
        <taxon>Dothideomycetes</taxon>
        <taxon>Pleosporomycetidae</taxon>
        <taxon>Venturiales</taxon>
        <taxon>Venturiaceae</taxon>
        <taxon>Venturia</taxon>
    </lineage>
</organism>
<dbReference type="EMBL" id="CP042193">
    <property type="protein sequence ID" value="QDS73292.1"/>
    <property type="molecule type" value="Genomic_DNA"/>
</dbReference>
<sequence>MVLCKFDNKAIRKGCTDKLEKPARQVRTCLSRCFANDDTLMTALYAQLSATQFRLLVLEPGLSSDPICCRLEAHDLNVPPDYEALSYVWGPREPISFIRCDDQDVQISQNLYHALLRMRPLKYAHVDHADGSDGLKSAPRRSKRLIQAHSKEQSDQPILPPSCTSFAKVRTDQSRIGTKERVIWIDALCINQQDNEERAHQVQMMRQIYSLAKDVVIWLGEDDSHVASALEIINICLQLGAQHLEPATDTDTPATYFAPEGDVDLDALPPPESEQWMCFVAFFENTWFTRVWVIQESILASSATVYIGAYELSWEDVGKTAIWTSGALYNTEFDQVRLCTRNAAFIFSYARRRGARLYPLADLLNFTSGFSATQPVDQIYALLGIVDDEDIVVDYSLPLARVFAGVTRHLLRRQPDLEVLSMVHHKDIDNYIDRGFPSWVPRWHERNVYPGIIFNQTPKSDAYAAATSVSTQLLSDSVEGLVGLKGLQFDTVVKVGPLIEDFDIGPDFLTDNSVLQSEGITDPFLAHDATYPTGEESKIALLYTLTAGLNVEFEPAKSDPQYLSNAVSFFDIFFSTSSKSKRPPRKSAQQTIRRGKKQGLVPEFEANDAVRRYYDAVVNACSQHRLFVTKKGYIGLGPPSMRSDDVVTILFGGKVPLVLRRSGAQWQLVGECYLHGVMSGEALEDGKGGVLVNEWFELT</sequence>
<dbReference type="InterPro" id="IPR010730">
    <property type="entry name" value="HET"/>
</dbReference>
<dbReference type="Proteomes" id="UP000316270">
    <property type="component" value="Chromosome 9"/>
</dbReference>
<dbReference type="InterPro" id="IPR052895">
    <property type="entry name" value="HetReg/Transcr_Mod"/>
</dbReference>
<evidence type="ECO:0000313" key="3">
    <source>
        <dbReference type="Proteomes" id="UP000316270"/>
    </source>
</evidence>
<feature type="domain" description="Heterokaryon incompatibility" evidence="1">
    <location>
        <begin position="178"/>
        <end position="296"/>
    </location>
</feature>
<evidence type="ECO:0000313" key="2">
    <source>
        <dbReference type="EMBL" id="QDS73292.1"/>
    </source>
</evidence>
<gene>
    <name evidence="2" type="ORF">FKW77_005194</name>
</gene>
<protein>
    <recommendedName>
        <fullName evidence="1">Heterokaryon incompatibility domain-containing protein</fullName>
    </recommendedName>
</protein>
<dbReference type="PANTHER" id="PTHR24148:SF73">
    <property type="entry name" value="HET DOMAIN PROTEIN (AFU_ORTHOLOGUE AFUA_8G01020)"/>
    <property type="match status" value="1"/>
</dbReference>
<keyword evidence="3" id="KW-1185">Reference proteome</keyword>
<name>A0A517LCG2_9PEZI</name>
<reference evidence="2 3" key="1">
    <citation type="submission" date="2019-07" db="EMBL/GenBank/DDBJ databases">
        <title>Finished genome of Venturia effusa.</title>
        <authorList>
            <person name="Young C.A."/>
            <person name="Cox M.P."/>
            <person name="Ganley A.R.D."/>
            <person name="David W.J."/>
        </authorList>
    </citation>
    <scope>NUCLEOTIDE SEQUENCE [LARGE SCALE GENOMIC DNA]</scope>
    <source>
        <strain evidence="3">albino</strain>
    </source>
</reference>
<accession>A0A517LCG2</accession>
<evidence type="ECO:0000259" key="1">
    <source>
        <dbReference type="Pfam" id="PF06985"/>
    </source>
</evidence>
<dbReference type="Pfam" id="PF06985">
    <property type="entry name" value="HET"/>
    <property type="match status" value="1"/>
</dbReference>
<proteinExistence type="predicted"/>
<dbReference type="AlphaFoldDB" id="A0A517LCG2"/>